<dbReference type="Proteomes" id="UP000752814">
    <property type="component" value="Unassembled WGS sequence"/>
</dbReference>
<dbReference type="AlphaFoldDB" id="A0A8J8PHZ9"/>
<dbReference type="GO" id="GO:0005737">
    <property type="term" value="C:cytoplasm"/>
    <property type="evidence" value="ECO:0007669"/>
    <property type="project" value="TreeGrafter"/>
</dbReference>
<evidence type="ECO:0000259" key="1">
    <source>
        <dbReference type="Pfam" id="PF02492"/>
    </source>
</evidence>
<dbReference type="PANTHER" id="PTHR13748">
    <property type="entry name" value="COBW-RELATED"/>
    <property type="match status" value="1"/>
</dbReference>
<accession>A0A8J8PHZ9</accession>
<evidence type="ECO:0000313" key="3">
    <source>
        <dbReference type="Proteomes" id="UP000752814"/>
    </source>
</evidence>
<reference evidence="2" key="1">
    <citation type="submission" date="2016-03" db="EMBL/GenBank/DDBJ databases">
        <authorList>
            <person name="Borrel G."/>
            <person name="Mccann A."/>
            <person name="O'Toole P.W."/>
        </authorList>
    </citation>
    <scope>NUCLEOTIDE SEQUENCE</scope>
    <source>
        <strain evidence="2">183</strain>
    </source>
</reference>
<dbReference type="InterPro" id="IPR051316">
    <property type="entry name" value="Zinc-reg_GTPase_activator"/>
</dbReference>
<feature type="domain" description="CobW/HypB/UreG nucleotide-binding" evidence="1">
    <location>
        <begin position="3"/>
        <end position="180"/>
    </location>
</feature>
<dbReference type="InterPro" id="IPR003495">
    <property type="entry name" value="CobW/HypB/UreG_nucleotide-bd"/>
</dbReference>
<dbReference type="RefSeq" id="WP_020448702.1">
    <property type="nucleotide sequence ID" value="NZ_CAYAYJ010000004.1"/>
</dbReference>
<name>A0A8J8PHZ9_9ARCH</name>
<dbReference type="Gene3D" id="3.40.50.300">
    <property type="entry name" value="P-loop containing nucleotide triphosphate hydrolases"/>
    <property type="match status" value="1"/>
</dbReference>
<dbReference type="Pfam" id="PF02492">
    <property type="entry name" value="cobW"/>
    <property type="match status" value="1"/>
</dbReference>
<dbReference type="OMA" id="MEIMPEL"/>
<gene>
    <name evidence="2" type="ORF">A3207_01545</name>
</gene>
<protein>
    <recommendedName>
        <fullName evidence="1">CobW/HypB/UreG nucleotide-binding domain-containing protein</fullName>
    </recommendedName>
</protein>
<dbReference type="GeneID" id="41323232"/>
<dbReference type="CDD" id="cd03112">
    <property type="entry name" value="CobW-like"/>
    <property type="match status" value="1"/>
</dbReference>
<dbReference type="EMBL" id="LVVT01000001">
    <property type="protein sequence ID" value="TQS84743.1"/>
    <property type="molecule type" value="Genomic_DNA"/>
</dbReference>
<comment type="caution">
    <text evidence="2">The sequence shown here is derived from an EMBL/GenBank/DDBJ whole genome shotgun (WGS) entry which is preliminary data.</text>
</comment>
<organism evidence="2 3">
    <name type="scientific">Candidatus Methanomassiliicoccus intestinalis</name>
    <dbReference type="NCBI Taxonomy" id="1406512"/>
    <lineage>
        <taxon>Archaea</taxon>
        <taxon>Methanobacteriati</taxon>
        <taxon>Thermoplasmatota</taxon>
        <taxon>Thermoplasmata</taxon>
        <taxon>Methanomassiliicoccales</taxon>
        <taxon>Methanomassiliicoccaceae</taxon>
        <taxon>Methanomassiliicoccus</taxon>
    </lineage>
</organism>
<dbReference type="InterPro" id="IPR027417">
    <property type="entry name" value="P-loop_NTPase"/>
</dbReference>
<proteinExistence type="predicted"/>
<dbReference type="PANTHER" id="PTHR13748:SF62">
    <property type="entry name" value="COBW DOMAIN-CONTAINING PROTEIN"/>
    <property type="match status" value="1"/>
</dbReference>
<sequence>MDMIVIAGFLGSGKTTLVLSSVKDIYERYGKKVAVVVNDFGTIGIDGKVMEKYGLQVKELAAGCVCCTLGPSLLITVKEIYENIHPDVIIVEPTGIANPEAVVGILYQAEEEWVPEKISSVVVVDAHRFPMIMKAFERPLKNQLNTSDFVVINKIDTVDDNELSEIKTKIEELAPGKPIVCASASQNKNISEMIDRLVN</sequence>
<dbReference type="SUPFAM" id="SSF52540">
    <property type="entry name" value="P-loop containing nucleoside triphosphate hydrolases"/>
    <property type="match status" value="1"/>
</dbReference>
<evidence type="ECO:0000313" key="2">
    <source>
        <dbReference type="EMBL" id="TQS84743.1"/>
    </source>
</evidence>